<organism evidence="1 2">
    <name type="scientific">Pleurodeles waltl</name>
    <name type="common">Iberian ribbed newt</name>
    <dbReference type="NCBI Taxonomy" id="8319"/>
    <lineage>
        <taxon>Eukaryota</taxon>
        <taxon>Metazoa</taxon>
        <taxon>Chordata</taxon>
        <taxon>Craniata</taxon>
        <taxon>Vertebrata</taxon>
        <taxon>Euteleostomi</taxon>
        <taxon>Amphibia</taxon>
        <taxon>Batrachia</taxon>
        <taxon>Caudata</taxon>
        <taxon>Salamandroidea</taxon>
        <taxon>Salamandridae</taxon>
        <taxon>Pleurodelinae</taxon>
        <taxon>Pleurodeles</taxon>
    </lineage>
</organism>
<reference evidence="1" key="1">
    <citation type="journal article" date="2022" name="bioRxiv">
        <title>Sequencing and chromosome-scale assembly of the giantPleurodeles waltlgenome.</title>
        <authorList>
            <person name="Brown T."/>
            <person name="Elewa A."/>
            <person name="Iarovenko S."/>
            <person name="Subramanian E."/>
            <person name="Araus A.J."/>
            <person name="Petzold A."/>
            <person name="Susuki M."/>
            <person name="Suzuki K.-i.T."/>
            <person name="Hayashi T."/>
            <person name="Toyoda A."/>
            <person name="Oliveira C."/>
            <person name="Osipova E."/>
            <person name="Leigh N.D."/>
            <person name="Simon A."/>
            <person name="Yun M.H."/>
        </authorList>
    </citation>
    <scope>NUCLEOTIDE SEQUENCE</scope>
    <source>
        <strain evidence="1">20211129_DDA</strain>
        <tissue evidence="1">Liver</tissue>
    </source>
</reference>
<keyword evidence="2" id="KW-1185">Reference proteome</keyword>
<gene>
    <name evidence="1" type="ORF">NDU88_002725</name>
</gene>
<dbReference type="Proteomes" id="UP001066276">
    <property type="component" value="Chromosome 2_1"/>
</dbReference>
<evidence type="ECO:0000313" key="1">
    <source>
        <dbReference type="EMBL" id="KAJ1198886.1"/>
    </source>
</evidence>
<comment type="caution">
    <text evidence="1">The sequence shown here is derived from an EMBL/GenBank/DDBJ whole genome shotgun (WGS) entry which is preliminary data.</text>
</comment>
<dbReference type="EMBL" id="JANPWB010000003">
    <property type="protein sequence ID" value="KAJ1198886.1"/>
    <property type="molecule type" value="Genomic_DNA"/>
</dbReference>
<sequence length="115" mass="11951">MQLAGLGPHSDQQLVTGPTLEGVARTWARCGAAGPVGYDRACLLAPNCLGPVSLSWLGTWLRGSEVRRRCMAGPTLVKTAWVLRGTLGPVGHNGARLLTPDCLGPVSLGLLGPRA</sequence>
<name>A0AAV7VDE3_PLEWA</name>
<proteinExistence type="predicted"/>
<evidence type="ECO:0000313" key="2">
    <source>
        <dbReference type="Proteomes" id="UP001066276"/>
    </source>
</evidence>
<protein>
    <submittedName>
        <fullName evidence="1">Uncharacterized protein</fullName>
    </submittedName>
</protein>
<dbReference type="AlphaFoldDB" id="A0AAV7VDE3"/>
<accession>A0AAV7VDE3</accession>